<feature type="repeat" description="ANK" evidence="2">
    <location>
        <begin position="873"/>
        <end position="905"/>
    </location>
</feature>
<dbReference type="InterPro" id="IPR029058">
    <property type="entry name" value="AB_hydrolase_fold"/>
</dbReference>
<accession>A0A7C8N8L7</accession>
<dbReference type="PROSITE" id="PS50088">
    <property type="entry name" value="ANK_REPEAT"/>
    <property type="match status" value="3"/>
</dbReference>
<evidence type="ECO:0000313" key="5">
    <source>
        <dbReference type="Proteomes" id="UP000481858"/>
    </source>
</evidence>
<dbReference type="SUPFAM" id="SSF53474">
    <property type="entry name" value="alpha/beta-Hydrolases"/>
    <property type="match status" value="1"/>
</dbReference>
<dbReference type="Gene3D" id="3.40.50.300">
    <property type="entry name" value="P-loop containing nucleotide triphosphate hydrolases"/>
    <property type="match status" value="1"/>
</dbReference>
<keyword evidence="2" id="KW-0040">ANK repeat</keyword>
<dbReference type="SUPFAM" id="SSF52540">
    <property type="entry name" value="P-loop containing nucleoside triphosphate hydrolases"/>
    <property type="match status" value="1"/>
</dbReference>
<evidence type="ECO:0000256" key="1">
    <source>
        <dbReference type="ARBA" id="ARBA00022737"/>
    </source>
</evidence>
<dbReference type="Gene3D" id="1.25.40.20">
    <property type="entry name" value="Ankyrin repeat-containing domain"/>
    <property type="match status" value="1"/>
</dbReference>
<organism evidence="4 5">
    <name type="scientific">Xylaria multiplex</name>
    <dbReference type="NCBI Taxonomy" id="323545"/>
    <lineage>
        <taxon>Eukaryota</taxon>
        <taxon>Fungi</taxon>
        <taxon>Dikarya</taxon>
        <taxon>Ascomycota</taxon>
        <taxon>Pezizomycotina</taxon>
        <taxon>Sordariomycetes</taxon>
        <taxon>Xylariomycetidae</taxon>
        <taxon>Xylariales</taxon>
        <taxon>Xylariaceae</taxon>
        <taxon>Xylaria</taxon>
    </lineage>
</organism>
<evidence type="ECO:0000259" key="3">
    <source>
        <dbReference type="Pfam" id="PF24883"/>
    </source>
</evidence>
<dbReference type="Pfam" id="PF24883">
    <property type="entry name" value="NPHP3_N"/>
    <property type="match status" value="1"/>
</dbReference>
<comment type="caution">
    <text evidence="4">The sequence shown here is derived from an EMBL/GenBank/DDBJ whole genome shotgun (WGS) entry which is preliminary data.</text>
</comment>
<dbReference type="InterPro" id="IPR036770">
    <property type="entry name" value="Ankyrin_rpt-contain_sf"/>
</dbReference>
<dbReference type="InterPro" id="IPR002110">
    <property type="entry name" value="Ankyrin_rpt"/>
</dbReference>
<dbReference type="InterPro" id="IPR056884">
    <property type="entry name" value="NPHP3-like_N"/>
</dbReference>
<dbReference type="AlphaFoldDB" id="A0A7C8N8L7"/>
<dbReference type="SMART" id="SM00248">
    <property type="entry name" value="ANK"/>
    <property type="match status" value="3"/>
</dbReference>
<dbReference type="Pfam" id="PF12796">
    <property type="entry name" value="Ank_2"/>
    <property type="match status" value="1"/>
</dbReference>
<dbReference type="EMBL" id="WUBL01000038">
    <property type="protein sequence ID" value="KAF2969297.1"/>
    <property type="molecule type" value="Genomic_DNA"/>
</dbReference>
<evidence type="ECO:0000256" key="2">
    <source>
        <dbReference type="PROSITE-ProRule" id="PRU00023"/>
    </source>
</evidence>
<dbReference type="InParanoid" id="A0A7C8N8L7"/>
<sequence>MADTASLTISDEGFTVISEPENVKADIVLVHGLQGNPYTTWAYTKAAEAPRIKRRKIRPEIRLFSRFGGKTTPKQDATTHEASTSATIQDTANVFWPKDCLAEEEWCRSTRILTYGYDTVVTQGYAAANKSNLFAHARNLLYGLERTKPSGRPVIFVVHSLGGIVLKETLRRSEESKDDSIKDIVRSTKGIIFLGTPHRGSPDLASLADAVRRVASVIARIDSNSPILRSLSNDSPELELGRESFIELWRTYKFRVKTFQEAYGLTGINIGPANEKVVPDISSSLDDPNERAEVIRANHTNMAKFQGAHDDGYKKVSGEIKKVLELCLQELLKSLYFQEIYDRQRDIRRAMSQTAEWLFATPNYKKWIDRTDIARYHGLLWIKGKPGAGKSTLMKAAFLRTQSVSEASGISTAAFFFNARGMDPLVKTPTGLYRSLLHQLLQQDPNALSRLSKEFESKTKFQKDLKTGEIQEDIKWHQEELQDYLQNVLKTPTSKPTILFIDAMDECDDKEVHDLVDYFGRLTKEASRLGANLNVCLSSRHYPQISIDWCPEIIVEHHNRQDILHFIQAEAENYSPVQSLKDDIANRSGGVFLWVVLVVSILKRSGRGRPLAWLKTKLHEIPRELAILFRQLFSNVDKEELGRMINLMRLILFARYPLRLDELCAALSFSLHAYPSIAAWNNSAEYLDTRNVQHEMVIELSKGLLEAKLEGWELIPSKYQFIHETVREFFLSGEGFKLLKLDTGSVVGSGHETIALACARYLYTEELIRHNSKLPISDGKTLSTSDFLDRFHNYAWDFLLSHIELAIKLGDYGESVLRYLNAQDTIFLPDRLGYYANSLNDNLMYTAAEMGSNCIVMKLHRMGFDINSRCDAPYNYPLLTAVYKSKLDLVRWLLANGADVASCNSNGATALHIATHQGLVKEILQYGPNINARDNLGLEAGWPLNTTNTEGQTVLHILASQGAEGTRHQITMRIISYNYLVKAGADISIRDNEGCTAGEIIKQYGYAVDSEGRWEFEDSKSSRASSYYSNMTVYDSDSEGR</sequence>
<feature type="domain" description="Nephrocystin 3-like N-terminal" evidence="3">
    <location>
        <begin position="354"/>
        <end position="540"/>
    </location>
</feature>
<keyword evidence="5" id="KW-1185">Reference proteome</keyword>
<dbReference type="SUPFAM" id="SSF48403">
    <property type="entry name" value="Ankyrin repeat"/>
    <property type="match status" value="1"/>
</dbReference>
<name>A0A7C8N8L7_9PEZI</name>
<proteinExistence type="predicted"/>
<dbReference type="OrthoDB" id="7464126at2759"/>
<dbReference type="Proteomes" id="UP000481858">
    <property type="component" value="Unassembled WGS sequence"/>
</dbReference>
<evidence type="ECO:0000313" key="4">
    <source>
        <dbReference type="EMBL" id="KAF2969297.1"/>
    </source>
</evidence>
<feature type="repeat" description="ANK" evidence="2">
    <location>
        <begin position="950"/>
        <end position="992"/>
    </location>
</feature>
<dbReference type="PANTHER" id="PTHR10039:SF5">
    <property type="entry name" value="NACHT DOMAIN-CONTAINING PROTEIN"/>
    <property type="match status" value="1"/>
</dbReference>
<dbReference type="InterPro" id="IPR027417">
    <property type="entry name" value="P-loop_NTPase"/>
</dbReference>
<dbReference type="PANTHER" id="PTHR10039">
    <property type="entry name" value="AMELOGENIN"/>
    <property type="match status" value="1"/>
</dbReference>
<gene>
    <name evidence="4" type="ORF">GQX73_g4287</name>
</gene>
<reference evidence="4 5" key="1">
    <citation type="submission" date="2019-12" db="EMBL/GenBank/DDBJ databases">
        <title>Draft genome sequence of the ascomycete Xylaria multiplex DSM 110363.</title>
        <authorList>
            <person name="Buettner E."/>
            <person name="Kellner H."/>
        </authorList>
    </citation>
    <scope>NUCLEOTIDE SEQUENCE [LARGE SCALE GENOMIC DNA]</scope>
    <source>
        <strain evidence="4 5">DSM 110363</strain>
    </source>
</reference>
<feature type="repeat" description="ANK" evidence="2">
    <location>
        <begin position="906"/>
        <end position="935"/>
    </location>
</feature>
<protein>
    <recommendedName>
        <fullName evidence="3">Nephrocystin 3-like N-terminal domain-containing protein</fullName>
    </recommendedName>
</protein>
<keyword evidence="1" id="KW-0677">Repeat</keyword>
<dbReference type="Gene3D" id="3.40.50.1820">
    <property type="entry name" value="alpha/beta hydrolase"/>
    <property type="match status" value="1"/>
</dbReference>